<keyword evidence="4" id="KW-1185">Reference proteome</keyword>
<gene>
    <name evidence="3" type="ORF">GCM10009740_15500</name>
</gene>
<dbReference type="Pfam" id="PF14584">
    <property type="entry name" value="DUF4446"/>
    <property type="match status" value="1"/>
</dbReference>
<dbReference type="Proteomes" id="UP001501285">
    <property type="component" value="Unassembled WGS sequence"/>
</dbReference>
<evidence type="ECO:0008006" key="5">
    <source>
        <dbReference type="Google" id="ProtNLM"/>
    </source>
</evidence>
<evidence type="ECO:0000313" key="3">
    <source>
        <dbReference type="EMBL" id="GAA2026650.1"/>
    </source>
</evidence>
<comment type="caution">
    <text evidence="3">The sequence shown here is derived from an EMBL/GenBank/DDBJ whole genome shotgun (WGS) entry which is preliminary data.</text>
</comment>
<reference evidence="4" key="1">
    <citation type="journal article" date="2019" name="Int. J. Syst. Evol. Microbiol.">
        <title>The Global Catalogue of Microorganisms (GCM) 10K type strain sequencing project: providing services to taxonomists for standard genome sequencing and annotation.</title>
        <authorList>
            <consortium name="The Broad Institute Genomics Platform"/>
            <consortium name="The Broad Institute Genome Sequencing Center for Infectious Disease"/>
            <person name="Wu L."/>
            <person name="Ma J."/>
        </authorList>
    </citation>
    <scope>NUCLEOTIDE SEQUENCE [LARGE SCALE GENOMIC DNA]</scope>
    <source>
        <strain evidence="4">JCM 14283</strain>
    </source>
</reference>
<feature type="region of interest" description="Disordered" evidence="1">
    <location>
        <begin position="187"/>
        <end position="211"/>
    </location>
</feature>
<dbReference type="InterPro" id="IPR027981">
    <property type="entry name" value="DUF4446"/>
</dbReference>
<keyword evidence="2" id="KW-0472">Membrane</keyword>
<accession>A0ABN2U0X2</accession>
<dbReference type="EMBL" id="BAAANB010000004">
    <property type="protein sequence ID" value="GAA2026650.1"/>
    <property type="molecule type" value="Genomic_DNA"/>
</dbReference>
<sequence>MTGWRRITQDTLQTGAVGSRRGHGLEPARRAGLPRLPLPIVDAPTLTTLAIAAVVVALLALALAVTAQLRLAGVRRDFAALGGDGRTDIARVAATQNHRIDRLSAELTGLREHVASAEDDVRQSLRNVAVVRYDAFGDMGGRLSFSAAIVDDLGDGIVLSSIHARGESRTYAKGVVRGRSSITLTPEEQQALVSATQDEPSRGPQHAKDRS</sequence>
<name>A0ABN2U0X2_9MICO</name>
<organism evidence="3 4">
    <name type="scientific">Terrabacter terrae</name>
    <dbReference type="NCBI Taxonomy" id="318434"/>
    <lineage>
        <taxon>Bacteria</taxon>
        <taxon>Bacillati</taxon>
        <taxon>Actinomycetota</taxon>
        <taxon>Actinomycetes</taxon>
        <taxon>Micrococcales</taxon>
        <taxon>Intrasporangiaceae</taxon>
        <taxon>Terrabacter</taxon>
    </lineage>
</organism>
<evidence type="ECO:0000256" key="1">
    <source>
        <dbReference type="SAM" id="MobiDB-lite"/>
    </source>
</evidence>
<proteinExistence type="predicted"/>
<feature type="transmembrane region" description="Helical" evidence="2">
    <location>
        <begin position="46"/>
        <end position="67"/>
    </location>
</feature>
<keyword evidence="2" id="KW-1133">Transmembrane helix</keyword>
<evidence type="ECO:0000313" key="4">
    <source>
        <dbReference type="Proteomes" id="UP001501285"/>
    </source>
</evidence>
<evidence type="ECO:0000256" key="2">
    <source>
        <dbReference type="SAM" id="Phobius"/>
    </source>
</evidence>
<protein>
    <recommendedName>
        <fullName evidence="5">DUF4446 family protein</fullName>
    </recommendedName>
</protein>
<feature type="compositionally biased region" description="Polar residues" evidence="1">
    <location>
        <begin position="187"/>
        <end position="198"/>
    </location>
</feature>
<keyword evidence="2" id="KW-0812">Transmembrane</keyword>